<keyword evidence="2" id="KW-1185">Reference proteome</keyword>
<organism evidence="1 2">
    <name type="scientific">Agrilutibacter niabensis</name>
    <dbReference type="NCBI Taxonomy" id="380628"/>
    <lineage>
        <taxon>Bacteria</taxon>
        <taxon>Pseudomonadati</taxon>
        <taxon>Pseudomonadota</taxon>
        <taxon>Gammaproteobacteria</taxon>
        <taxon>Lysobacterales</taxon>
        <taxon>Lysobacteraceae</taxon>
        <taxon>Agrilutibacter</taxon>
    </lineage>
</organism>
<dbReference type="EMBL" id="JAVDVW010000002">
    <property type="protein sequence ID" value="MDR7099645.1"/>
    <property type="molecule type" value="Genomic_DNA"/>
</dbReference>
<sequence length="227" mass="24685">MSGRAWVALLLFAAAIGWWYSPVSPRKPPGYASIDPSPLPATAGTAERAPATACQLPPRVGAFDPPLQSSTPATLAPFHLRAATLTPLAGFSIDAKVLSRRDYRSDRESQLAPTDLALGWGRMRDDTVLARLTITQSARWYHYRYSDQPPIPQAEIDRSAANMHMIPGSEAIASALARVEAGERVRIDGWLVEAQAPDGWRWRSSTSREDTGAGACELVYVCAVTRL</sequence>
<protein>
    <submittedName>
        <fullName evidence="1">Uncharacterized protein</fullName>
    </submittedName>
</protein>
<evidence type="ECO:0000313" key="2">
    <source>
        <dbReference type="Proteomes" id="UP001267878"/>
    </source>
</evidence>
<evidence type="ECO:0000313" key="1">
    <source>
        <dbReference type="EMBL" id="MDR7099645.1"/>
    </source>
</evidence>
<dbReference type="RefSeq" id="WP_310053979.1">
    <property type="nucleotide sequence ID" value="NZ_JAVDVW010000002.1"/>
</dbReference>
<dbReference type="Proteomes" id="UP001267878">
    <property type="component" value="Unassembled WGS sequence"/>
</dbReference>
<reference evidence="1 2" key="1">
    <citation type="submission" date="2023-07" db="EMBL/GenBank/DDBJ databases">
        <title>Sorghum-associated microbial communities from plants grown in Nebraska, USA.</title>
        <authorList>
            <person name="Schachtman D."/>
        </authorList>
    </citation>
    <scope>NUCLEOTIDE SEQUENCE [LARGE SCALE GENOMIC DNA]</scope>
    <source>
        <strain evidence="1 2">BE187</strain>
    </source>
</reference>
<gene>
    <name evidence="1" type="ORF">J2X04_002026</name>
</gene>
<proteinExistence type="predicted"/>
<name>A0ABU1VQM0_9GAMM</name>
<accession>A0ABU1VQM0</accession>
<comment type="caution">
    <text evidence="1">The sequence shown here is derived from an EMBL/GenBank/DDBJ whole genome shotgun (WGS) entry which is preliminary data.</text>
</comment>